<comment type="subcellular location">
    <subcellularLocation>
        <location evidence="1">Membrane</location>
        <topology evidence="1">Multi-pass membrane protein</topology>
    </subcellularLocation>
</comment>
<dbReference type="PANTHER" id="PTHR24222">
    <property type="entry name" value="ABC TRANSPORTER B FAMILY"/>
    <property type="match status" value="1"/>
</dbReference>
<keyword evidence="6" id="KW-1185">Reference proteome</keyword>
<name>A0ABP1ARU8_9BRYO</name>
<dbReference type="EMBL" id="OZ023716">
    <property type="protein sequence ID" value="CAK9865312.1"/>
    <property type="molecule type" value="Genomic_DNA"/>
</dbReference>
<evidence type="ECO:0000256" key="4">
    <source>
        <dbReference type="ARBA" id="ARBA00023136"/>
    </source>
</evidence>
<keyword evidence="3" id="KW-1133">Transmembrane helix</keyword>
<dbReference type="InterPro" id="IPR039421">
    <property type="entry name" value="Type_1_exporter"/>
</dbReference>
<proteinExistence type="predicted"/>
<evidence type="ECO:0000256" key="2">
    <source>
        <dbReference type="ARBA" id="ARBA00022692"/>
    </source>
</evidence>
<dbReference type="PANTHER" id="PTHR24222:SF76">
    <property type="entry name" value="MYCOBACTIN IMPORT ATP-BINDING_PERMEASE PROTEIN IRTB"/>
    <property type="match status" value="1"/>
</dbReference>
<dbReference type="InterPro" id="IPR036640">
    <property type="entry name" value="ABC1_TM_sf"/>
</dbReference>
<evidence type="ECO:0000256" key="3">
    <source>
        <dbReference type="ARBA" id="ARBA00022989"/>
    </source>
</evidence>
<dbReference type="Proteomes" id="UP001497522">
    <property type="component" value="Chromosome 15"/>
</dbReference>
<organism evidence="5 6">
    <name type="scientific">Sphagnum jensenii</name>
    <dbReference type="NCBI Taxonomy" id="128206"/>
    <lineage>
        <taxon>Eukaryota</taxon>
        <taxon>Viridiplantae</taxon>
        <taxon>Streptophyta</taxon>
        <taxon>Embryophyta</taxon>
        <taxon>Bryophyta</taxon>
        <taxon>Sphagnophytina</taxon>
        <taxon>Sphagnopsida</taxon>
        <taxon>Sphagnales</taxon>
        <taxon>Sphagnaceae</taxon>
        <taxon>Sphagnum</taxon>
    </lineage>
</organism>
<evidence type="ECO:0000313" key="6">
    <source>
        <dbReference type="Proteomes" id="UP001497522"/>
    </source>
</evidence>
<accession>A0ABP1ARU8</accession>
<reference evidence="5" key="1">
    <citation type="submission" date="2024-03" db="EMBL/GenBank/DDBJ databases">
        <authorList>
            <consortium name="ELIXIR-Norway"/>
            <consortium name="Elixir Norway"/>
        </authorList>
    </citation>
    <scope>NUCLEOTIDE SEQUENCE</scope>
</reference>
<evidence type="ECO:0000256" key="1">
    <source>
        <dbReference type="ARBA" id="ARBA00004141"/>
    </source>
</evidence>
<protein>
    <recommendedName>
        <fullName evidence="7">ABC transporter</fullName>
    </recommendedName>
</protein>
<dbReference type="Gene3D" id="1.20.1560.10">
    <property type="entry name" value="ABC transporter type 1, transmembrane domain"/>
    <property type="match status" value="1"/>
</dbReference>
<sequence length="165" mass="18396">MDGRMGAIVNSICSDTLRMQDAISEKLVGNYIHYMSMFVTGFAVGFSAEWRLALTITQVRTAYFFVGEKQALDSYSKALPDNFEAGLQDRNGKGAFSPAIRHFFFGQPAPNLQAFAKVKVAAYRIFEMAKQKPTINSMSIIDVGKQLQDLQGHVEFHNVEFSLPS</sequence>
<keyword evidence="4" id="KW-0472">Membrane</keyword>
<keyword evidence="2" id="KW-0812">Transmembrane</keyword>
<gene>
    <name evidence="5" type="ORF">CSSPJE1EN2_LOCUS8307</name>
</gene>
<evidence type="ECO:0000313" key="5">
    <source>
        <dbReference type="EMBL" id="CAK9865312.1"/>
    </source>
</evidence>
<evidence type="ECO:0008006" key="7">
    <source>
        <dbReference type="Google" id="ProtNLM"/>
    </source>
</evidence>